<organism evidence="2 3">
    <name type="scientific">Trichinella britovi</name>
    <name type="common">Parasitic roundworm</name>
    <dbReference type="NCBI Taxonomy" id="45882"/>
    <lineage>
        <taxon>Eukaryota</taxon>
        <taxon>Metazoa</taxon>
        <taxon>Ecdysozoa</taxon>
        <taxon>Nematoda</taxon>
        <taxon>Enoplea</taxon>
        <taxon>Dorylaimia</taxon>
        <taxon>Trichinellida</taxon>
        <taxon>Trichinellidae</taxon>
        <taxon>Trichinella</taxon>
    </lineage>
</organism>
<dbReference type="EMBL" id="JYDI01000343">
    <property type="protein sequence ID" value="KRY45618.1"/>
    <property type="molecule type" value="Genomic_DNA"/>
</dbReference>
<feature type="compositionally biased region" description="Polar residues" evidence="1">
    <location>
        <begin position="101"/>
        <end position="112"/>
    </location>
</feature>
<dbReference type="AlphaFoldDB" id="A0A0V1C909"/>
<comment type="caution">
    <text evidence="2">The sequence shown here is derived from an EMBL/GenBank/DDBJ whole genome shotgun (WGS) entry which is preliminary data.</text>
</comment>
<name>A0A0V1C909_TRIBR</name>
<evidence type="ECO:0000256" key="1">
    <source>
        <dbReference type="SAM" id="MobiDB-lite"/>
    </source>
</evidence>
<evidence type="ECO:0000313" key="3">
    <source>
        <dbReference type="Proteomes" id="UP000054653"/>
    </source>
</evidence>
<evidence type="ECO:0000313" key="2">
    <source>
        <dbReference type="EMBL" id="KRY45618.1"/>
    </source>
</evidence>
<feature type="region of interest" description="Disordered" evidence="1">
    <location>
        <begin position="89"/>
        <end position="112"/>
    </location>
</feature>
<feature type="region of interest" description="Disordered" evidence="1">
    <location>
        <begin position="25"/>
        <end position="60"/>
    </location>
</feature>
<feature type="compositionally biased region" description="Low complexity" evidence="1">
    <location>
        <begin position="37"/>
        <end position="54"/>
    </location>
</feature>
<proteinExistence type="predicted"/>
<keyword evidence="3" id="KW-1185">Reference proteome</keyword>
<protein>
    <submittedName>
        <fullName evidence="2">Uncharacterized protein</fullName>
    </submittedName>
</protein>
<reference evidence="2 3" key="1">
    <citation type="submission" date="2015-01" db="EMBL/GenBank/DDBJ databases">
        <title>Evolution of Trichinella species and genotypes.</title>
        <authorList>
            <person name="Korhonen P.K."/>
            <person name="Edoardo P."/>
            <person name="Giuseppe L.R."/>
            <person name="Gasser R.B."/>
        </authorList>
    </citation>
    <scope>NUCLEOTIDE SEQUENCE [LARGE SCALE GENOMIC DNA]</scope>
    <source>
        <strain evidence="2">ISS120</strain>
    </source>
</reference>
<accession>A0A0V1C909</accession>
<sequence>MNLHYKRSSSLNERFFNIFWSSEPESNQRPMYPTSYMTSDRTSSTNDSTRNMTSPRSRTRTYDAEVSALKYWIDQIDCKDFALDGRTQKPSAKQLKHWVVQHNSSSSRGNDT</sequence>
<dbReference type="Proteomes" id="UP000054653">
    <property type="component" value="Unassembled WGS sequence"/>
</dbReference>
<gene>
    <name evidence="2" type="ORF">T03_6460</name>
</gene>